<dbReference type="Gene3D" id="3.30.160.60">
    <property type="entry name" value="Classic Zinc Finger"/>
    <property type="match status" value="2"/>
</dbReference>
<dbReference type="PANTHER" id="PTHR46599">
    <property type="entry name" value="PIGGYBAC TRANSPOSABLE ELEMENT-DERIVED PROTEIN 4"/>
    <property type="match status" value="1"/>
</dbReference>
<dbReference type="InterPro" id="IPR029526">
    <property type="entry name" value="PGBD"/>
</dbReference>
<dbReference type="Proteomes" id="UP000472277">
    <property type="component" value="Chromosome 37"/>
</dbReference>
<keyword evidence="2" id="KW-0862">Zinc</keyword>
<feature type="coiled-coil region" evidence="3">
    <location>
        <begin position="7"/>
        <end position="41"/>
    </location>
</feature>
<evidence type="ECO:0000313" key="7">
    <source>
        <dbReference type="Ensembl" id="ENSSTUP00000042952.1"/>
    </source>
</evidence>
<evidence type="ECO:0000259" key="6">
    <source>
        <dbReference type="PROSITE" id="PS51253"/>
    </source>
</evidence>
<dbReference type="Ensembl" id="ENSSTUT00000044848.1">
    <property type="protein sequence ID" value="ENSSTUP00000042952.1"/>
    <property type="gene ID" value="ENSSTUG00000018160.1"/>
</dbReference>
<keyword evidence="8" id="KW-1185">Reference proteome</keyword>
<feature type="compositionally biased region" description="Acidic residues" evidence="4">
    <location>
        <begin position="1923"/>
        <end position="1938"/>
    </location>
</feature>
<keyword evidence="3" id="KW-0175">Coiled coil</keyword>
<dbReference type="InterPro" id="IPR059074">
    <property type="entry name" value="zf-C2H2_Z280C_D"/>
</dbReference>
<organism evidence="7 8">
    <name type="scientific">Salmo trutta</name>
    <name type="common">Brown trout</name>
    <dbReference type="NCBI Taxonomy" id="8032"/>
    <lineage>
        <taxon>Eukaryota</taxon>
        <taxon>Metazoa</taxon>
        <taxon>Chordata</taxon>
        <taxon>Craniata</taxon>
        <taxon>Vertebrata</taxon>
        <taxon>Euteleostomi</taxon>
        <taxon>Actinopterygii</taxon>
        <taxon>Neopterygii</taxon>
        <taxon>Teleostei</taxon>
        <taxon>Protacanthopterygii</taxon>
        <taxon>Salmoniformes</taxon>
        <taxon>Salmonidae</taxon>
        <taxon>Salmoninae</taxon>
        <taxon>Salmo</taxon>
    </lineage>
</organism>
<feature type="compositionally biased region" description="Basic and acidic residues" evidence="4">
    <location>
        <begin position="1998"/>
        <end position="2007"/>
    </location>
</feature>
<evidence type="ECO:0000256" key="2">
    <source>
        <dbReference type="PROSITE-ProRule" id="PRU00042"/>
    </source>
</evidence>
<proteinExistence type="predicted"/>
<dbReference type="InterPro" id="IPR057618">
    <property type="entry name" value="Znf_POGZ/Z280C-D-like"/>
</dbReference>
<keyword evidence="2" id="KW-0863">Zinc-finger</keyword>
<dbReference type="SMART" id="SM00355">
    <property type="entry name" value="ZnF_C2H2"/>
    <property type="match status" value="9"/>
</dbReference>
<feature type="region of interest" description="Disordered" evidence="4">
    <location>
        <begin position="347"/>
        <end position="369"/>
    </location>
</feature>
<keyword evidence="2" id="KW-0479">Metal-binding</keyword>
<dbReference type="Pfam" id="PF13843">
    <property type="entry name" value="DDE_Tnp_1_7"/>
    <property type="match status" value="1"/>
</dbReference>
<dbReference type="InterPro" id="IPR006600">
    <property type="entry name" value="HTH_CenpB_DNA-bd_dom"/>
</dbReference>
<feature type="domain" description="C2H2-type" evidence="5">
    <location>
        <begin position="402"/>
        <end position="424"/>
    </location>
</feature>
<evidence type="ECO:0000313" key="8">
    <source>
        <dbReference type="Proteomes" id="UP000472277"/>
    </source>
</evidence>
<dbReference type="Pfam" id="PF25429">
    <property type="entry name" value="zf-POGZ"/>
    <property type="match status" value="1"/>
</dbReference>
<feature type="compositionally biased region" description="Acidic residues" evidence="4">
    <location>
        <begin position="1843"/>
        <end position="1894"/>
    </location>
</feature>
<reference evidence="7" key="1">
    <citation type="submission" date="2025-08" db="UniProtKB">
        <authorList>
            <consortium name="Ensembl"/>
        </authorList>
    </citation>
    <scope>IDENTIFICATION</scope>
</reference>
<dbReference type="Pfam" id="PF25414">
    <property type="entry name" value="zf-C2H2_Z280C_D"/>
    <property type="match status" value="1"/>
</dbReference>
<keyword evidence="1" id="KW-0238">DNA-binding</keyword>
<dbReference type="PROSITE" id="PS00028">
    <property type="entry name" value="ZINC_FINGER_C2H2_1"/>
    <property type="match status" value="5"/>
</dbReference>
<feature type="region of interest" description="Disordered" evidence="4">
    <location>
        <begin position="1814"/>
        <end position="2031"/>
    </location>
</feature>
<feature type="compositionally biased region" description="Polar residues" evidence="4">
    <location>
        <begin position="347"/>
        <end position="356"/>
    </location>
</feature>
<evidence type="ECO:0000256" key="1">
    <source>
        <dbReference type="ARBA" id="ARBA00023125"/>
    </source>
</evidence>
<evidence type="ECO:0000256" key="3">
    <source>
        <dbReference type="SAM" id="Coils"/>
    </source>
</evidence>
<dbReference type="InParanoid" id="A0A673Z7U8"/>
<reference evidence="7" key="2">
    <citation type="submission" date="2025-09" db="UniProtKB">
        <authorList>
            <consortium name="Ensembl"/>
        </authorList>
    </citation>
    <scope>IDENTIFICATION</scope>
</reference>
<dbReference type="PANTHER" id="PTHR46599:SF1">
    <property type="entry name" value="POGO TRANSPOSABLE ELEMENT WITH ZNF DOMAIN"/>
    <property type="match status" value="1"/>
</dbReference>
<feature type="compositionally biased region" description="Acidic residues" evidence="4">
    <location>
        <begin position="1901"/>
        <end position="1916"/>
    </location>
</feature>
<protein>
    <submittedName>
        <fullName evidence="7">Pogo transposable element derived with ZNF domain b</fullName>
    </submittedName>
</protein>
<feature type="compositionally biased region" description="Acidic residues" evidence="4">
    <location>
        <begin position="1957"/>
        <end position="1970"/>
    </location>
</feature>
<dbReference type="PROSITE" id="PS51253">
    <property type="entry name" value="HTH_CENPB"/>
    <property type="match status" value="1"/>
</dbReference>
<name>A0A673Z7U8_SALTR</name>
<dbReference type="GeneTree" id="ENSGT00940000163854"/>
<evidence type="ECO:0000256" key="4">
    <source>
        <dbReference type="SAM" id="MobiDB-lite"/>
    </source>
</evidence>
<dbReference type="OMA" id="YVEPDIQ"/>
<sequence>MDGDLFMECEEEELEPWQQMYDDVEEELEFIEGDNDNVCEALFFSSTSRETPIPSIPSLTPSAAQRVPAMVSNTVPSSSSVLQRTTTAPPVSSSVLPQFMVPTGVPGMPSLVPSGMVQGQQLIQIQTPTGLSTMLLPTAVNPGAGPANAQQIYFTQGFPVRNVRPGQNPMGIVLNLQQGQMIRPITLLSGPGGQFFAPSMGMPQVVTQPAQIRPTAGPSGVLRQVAPSTFATMQIPATLTIRGASHAPLTTTASTMGTRPTLLNTSSQPQILKWNQVPVALQSQLLQIVKSNSQAHVSVATPLTQGNTKVDQEVKICPRCGAQFKMQEALQGHMCFCFPDLVNTAGPSSSSGTQNPLPERAPSSNPEPPPKVVMLVDDFYYGHFAGQQSLVDSQPTKLHYSFKCAICPKMFNSNIRVMDHMKQHPEMTKWVDQLTSCHHCFRQFSTSAQLQYHVEKAHGPTQSSTCCKICEWAFESEPVFLHHMKNTHKPGEMPYICQVCRYRSSFFSDVYNHFCTNHAKTCNHLCVYCLKVFKSPNSYQQHYIRHQASRASHCNKCRLQFLSATDRMEHKTHSHRTFRKPKQLEGLQPGTKVTIRAYSHHKGQLPKNVPMDYKTTGPTPQAGQTYTNIQHNLQHHTKPPPQTTKTTMRRSIKQLDLLTKFQKRSVSLVKQRCMECSSDVPSFPDHYPTFVHCAVCPYSTCCSRSYADHMITNHAPRMKTNRVPLHKRPPPCYLKLWCEVCDFSSQTGDLMAKHLAQDPSHGSSTCTPNESLESDIEFCQEEEEDKSGGDVEVGRSEWALMENWREPLLRGTDSITILDFTESCGPRQFLNKNSDAVDYFNLLFPYSLMELIANETNAKAKTCQFLGQRDLDWVPVAAHEIKGFIGLSILMGLQSLPEPANYWSWQHYDNCHTFFRAMSIKRFQQISNNIWMGSLLTSMEEEEGEGSGSDRLRLFRPMLSILGDSMWEAYQPNRCLAIDRALLPSLETEAGQAKGNPKAQPGVWLLCDSKSGYCHRLLIHMGREKENELGFSVVPLLVEGLQQKHHQLFLGSSLASAPLMQMLLDKGIYASSSFPPPSPILPRELWEQGQLEKPGDFLQRQLGPLLATRWKDTKEMGCLSTNAGPGQPDTVWRKSQTKVGELSPIERPLAFRLLQENMRGVDICKQLLACNPLGGLPLDKHWRSLFWFLVNLSIVNAFIVLRESRKDNPPSWVQGGLFTQANFRKRLGHQLAKCAERQARIHSENKEGLASVREVALQGNPNKLRHRLVKLTAKTKRCKNCNLKNLRHESVFGCIVCKANLCKQPSCFWEYHGFPPHHSGSPNVGFIMEDMRNTTGADHFDDSSEWGPLGPESDLDEAMAPVEDMGSDTDNEEMEVEGLGKDVDEIVHEGESKQQPAASDPPVTPPTARPVVKEREDTLSVRLLRIVLFALCCGERQAAKQLSTQSNLIRAWLKDKEKQLERDGRGPGKGEAVERMVEWVMAQREQQLPLNEKNLFQRASEIHSQDGHSSAFRISYDWAVSFMLQHSLGWQAVGRTATVSCRLPRSMEDNANSFTKFTRKHIQAHNLPHTGIAAMDELSVFVDIEVLADPAKVDKEEALQLVGTREPLVTIYLSALADGTMLRTLVLIKGQLPKMQGTGLPNSVLLEAKVEGFTRDEELALWESLVWRQHMLDQNRSTKGMLILDGHRGHVSKDFLTTLGATGTLPAVVPAGCTCRLQPLEMCLRPVLQSFLLARWARLAAEGGAAGATHKDLVQLLVAWLVEALSYLEEQPDLLRQSFHLTDLVPGQRDQEMTKTLAETQSELMSTLREALLGPEVLEPESPAELEQEDSRGKEDMEAGEERVDEEQEAGEERVDEEQEAGEERVDEEQEAGEERVDEEQEAGEERVDEEQEAGEVRVDEEQEAGEERVDEEQEAGEVRVDEEQEAGEERVDEEQEAGEVRVDEEQVAGEVRVDEEQVAGEERVDEEQEVKEGKVDEEQESGEGTLDENYKAAIEMDTTKDNILEKGEEEMEPLPESQETGGSHEEVSPS</sequence>
<feature type="compositionally biased region" description="Basic and acidic residues" evidence="4">
    <location>
        <begin position="1829"/>
        <end position="1842"/>
    </location>
</feature>
<feature type="region of interest" description="Disordered" evidence="4">
    <location>
        <begin position="1390"/>
        <end position="1411"/>
    </location>
</feature>
<dbReference type="PROSITE" id="PS50157">
    <property type="entry name" value="ZINC_FINGER_C2H2_2"/>
    <property type="match status" value="3"/>
</dbReference>
<dbReference type="GO" id="GO:0008270">
    <property type="term" value="F:zinc ion binding"/>
    <property type="evidence" value="ECO:0007669"/>
    <property type="project" value="UniProtKB-KW"/>
</dbReference>
<evidence type="ECO:0000259" key="5">
    <source>
        <dbReference type="PROSITE" id="PS50157"/>
    </source>
</evidence>
<dbReference type="GO" id="GO:0003677">
    <property type="term" value="F:DNA binding"/>
    <property type="evidence" value="ECO:0007669"/>
    <property type="project" value="UniProtKB-KW"/>
</dbReference>
<feature type="domain" description="C2H2-type" evidence="5">
    <location>
        <begin position="435"/>
        <end position="463"/>
    </location>
</feature>
<feature type="domain" description="C2H2-type" evidence="5">
    <location>
        <begin position="524"/>
        <end position="551"/>
    </location>
</feature>
<feature type="compositionally biased region" description="Acidic residues" evidence="4">
    <location>
        <begin position="1818"/>
        <end position="1828"/>
    </location>
</feature>
<dbReference type="InterPro" id="IPR013087">
    <property type="entry name" value="Znf_C2H2_type"/>
</dbReference>
<feature type="domain" description="HTH CENPB-type" evidence="6">
    <location>
        <begin position="1460"/>
        <end position="1532"/>
    </location>
</feature>
<accession>A0A673Z7U8</accession>